<dbReference type="Pfam" id="PF00582">
    <property type="entry name" value="Usp"/>
    <property type="match status" value="1"/>
</dbReference>
<dbReference type="SUPFAM" id="SSF52402">
    <property type="entry name" value="Adenine nucleotide alpha hydrolases-like"/>
    <property type="match status" value="1"/>
</dbReference>
<feature type="domain" description="UspA" evidence="1">
    <location>
        <begin position="46"/>
        <end position="133"/>
    </location>
</feature>
<evidence type="ECO:0000313" key="2">
    <source>
        <dbReference type="EMBL" id="KAF5402646.1"/>
    </source>
</evidence>
<protein>
    <submittedName>
        <fullName evidence="2">Universal stress protein YxiE</fullName>
    </submittedName>
</protein>
<evidence type="ECO:0000313" key="3">
    <source>
        <dbReference type="Proteomes" id="UP000748531"/>
    </source>
</evidence>
<gene>
    <name evidence="2" type="ORF">PHET_04020</name>
</gene>
<reference evidence="2" key="1">
    <citation type="submission" date="2019-05" db="EMBL/GenBank/DDBJ databases">
        <title>Annotation for the trematode Paragonimus heterotremus.</title>
        <authorList>
            <person name="Choi Y.-J."/>
        </authorList>
    </citation>
    <scope>NUCLEOTIDE SEQUENCE</scope>
    <source>
        <strain evidence="2">LC</strain>
    </source>
</reference>
<keyword evidence="3" id="KW-1185">Reference proteome</keyword>
<dbReference type="Gene3D" id="3.40.50.620">
    <property type="entry name" value="HUPs"/>
    <property type="match status" value="1"/>
</dbReference>
<sequence length="138" mass="15164">MNWYFKSMKKENDQMVFVNVLEPVQHSAPMRLAIDSGSSFVHNDIRVSADLLEDAKHICRDAMQAATNHGLKAQSFLYVDTKPGAALIQAADEQKASVIVMGNRGVGVIRRTILGSVSDYVLHHSHTPVVIVPPPSDN</sequence>
<dbReference type="InterPro" id="IPR006015">
    <property type="entry name" value="Universal_stress_UspA"/>
</dbReference>
<dbReference type="CDD" id="cd23659">
    <property type="entry name" value="USP_At3g01520-like"/>
    <property type="match status" value="1"/>
</dbReference>
<dbReference type="OrthoDB" id="843225at2759"/>
<dbReference type="AlphaFoldDB" id="A0A8J4TJ91"/>
<dbReference type="InterPro" id="IPR014729">
    <property type="entry name" value="Rossmann-like_a/b/a_fold"/>
</dbReference>
<proteinExistence type="predicted"/>
<organism evidence="2 3">
    <name type="scientific">Paragonimus heterotremus</name>
    <dbReference type="NCBI Taxonomy" id="100268"/>
    <lineage>
        <taxon>Eukaryota</taxon>
        <taxon>Metazoa</taxon>
        <taxon>Spiralia</taxon>
        <taxon>Lophotrochozoa</taxon>
        <taxon>Platyhelminthes</taxon>
        <taxon>Trematoda</taxon>
        <taxon>Digenea</taxon>
        <taxon>Plagiorchiida</taxon>
        <taxon>Troglotremata</taxon>
        <taxon>Troglotrematidae</taxon>
        <taxon>Paragonimus</taxon>
    </lineage>
</organism>
<evidence type="ECO:0000259" key="1">
    <source>
        <dbReference type="Pfam" id="PF00582"/>
    </source>
</evidence>
<dbReference type="Proteomes" id="UP000748531">
    <property type="component" value="Unassembled WGS sequence"/>
</dbReference>
<dbReference type="PRINTS" id="PR01438">
    <property type="entry name" value="UNVRSLSTRESS"/>
</dbReference>
<name>A0A8J4TJ91_9TREM</name>
<dbReference type="InterPro" id="IPR006016">
    <property type="entry name" value="UspA"/>
</dbReference>
<dbReference type="EMBL" id="LUCH01001684">
    <property type="protein sequence ID" value="KAF5402646.1"/>
    <property type="molecule type" value="Genomic_DNA"/>
</dbReference>
<dbReference type="PANTHER" id="PTHR46989:SF3">
    <property type="entry name" value="USPA DOMAIN-CONTAINING PROTEIN"/>
    <property type="match status" value="1"/>
</dbReference>
<comment type="caution">
    <text evidence="2">The sequence shown here is derived from an EMBL/GenBank/DDBJ whole genome shotgun (WGS) entry which is preliminary data.</text>
</comment>
<dbReference type="PANTHER" id="PTHR46989">
    <property type="entry name" value="USP DOMAIN-CONTAINING PROTEIN"/>
    <property type="match status" value="1"/>
</dbReference>
<accession>A0A8J4TJ91</accession>